<gene>
    <name evidence="5" type="ORF">PoB_007186900</name>
</gene>
<feature type="domain" description="MADF" evidence="3">
    <location>
        <begin position="5"/>
        <end position="98"/>
    </location>
</feature>
<accession>A0AAV4DMG2</accession>
<feature type="compositionally biased region" description="Low complexity" evidence="2">
    <location>
        <begin position="108"/>
        <end position="117"/>
    </location>
</feature>
<keyword evidence="6" id="KW-1185">Reference proteome</keyword>
<evidence type="ECO:0000259" key="4">
    <source>
        <dbReference type="PROSITE" id="PS51031"/>
    </source>
</evidence>
<dbReference type="PROSITE" id="PS51031">
    <property type="entry name" value="BESS"/>
    <property type="match status" value="1"/>
</dbReference>
<dbReference type="SMART" id="SM00595">
    <property type="entry name" value="MADF"/>
    <property type="match status" value="1"/>
</dbReference>
<evidence type="ECO:0000256" key="1">
    <source>
        <dbReference type="PROSITE-ProRule" id="PRU00371"/>
    </source>
</evidence>
<dbReference type="Proteomes" id="UP000735302">
    <property type="component" value="Unassembled WGS sequence"/>
</dbReference>
<dbReference type="PANTHER" id="PTHR12243:SF67">
    <property type="entry name" value="COREPRESSOR OF PANGOLIN, ISOFORM A-RELATED"/>
    <property type="match status" value="1"/>
</dbReference>
<evidence type="ECO:0000259" key="3">
    <source>
        <dbReference type="PROSITE" id="PS51029"/>
    </source>
</evidence>
<dbReference type="InterPro" id="IPR006578">
    <property type="entry name" value="MADF-dom"/>
</dbReference>
<comment type="subcellular location">
    <subcellularLocation>
        <location evidence="1">Nucleus</location>
    </subcellularLocation>
</comment>
<dbReference type="GO" id="GO:0005634">
    <property type="term" value="C:nucleus"/>
    <property type="evidence" value="ECO:0007669"/>
    <property type="project" value="UniProtKB-SubCell"/>
</dbReference>
<dbReference type="PANTHER" id="PTHR12243">
    <property type="entry name" value="MADF DOMAIN TRANSCRIPTION FACTOR"/>
    <property type="match status" value="1"/>
</dbReference>
<name>A0AAV4DMG2_9GAST</name>
<dbReference type="Pfam" id="PF02944">
    <property type="entry name" value="BESS"/>
    <property type="match status" value="1"/>
</dbReference>
<dbReference type="AlphaFoldDB" id="A0AAV4DMG2"/>
<proteinExistence type="predicted"/>
<dbReference type="Pfam" id="PF10545">
    <property type="entry name" value="MADF_DNA_bdg"/>
    <property type="match status" value="1"/>
</dbReference>
<organism evidence="5 6">
    <name type="scientific">Plakobranchus ocellatus</name>
    <dbReference type="NCBI Taxonomy" id="259542"/>
    <lineage>
        <taxon>Eukaryota</taxon>
        <taxon>Metazoa</taxon>
        <taxon>Spiralia</taxon>
        <taxon>Lophotrochozoa</taxon>
        <taxon>Mollusca</taxon>
        <taxon>Gastropoda</taxon>
        <taxon>Heterobranchia</taxon>
        <taxon>Euthyneura</taxon>
        <taxon>Panpulmonata</taxon>
        <taxon>Sacoglossa</taxon>
        <taxon>Placobranchoidea</taxon>
        <taxon>Plakobranchidae</taxon>
        <taxon>Plakobranchus</taxon>
    </lineage>
</organism>
<dbReference type="InterPro" id="IPR039353">
    <property type="entry name" value="TF_Adf1"/>
</dbReference>
<dbReference type="EMBL" id="BLXT01008059">
    <property type="protein sequence ID" value="GFO45364.1"/>
    <property type="molecule type" value="Genomic_DNA"/>
</dbReference>
<evidence type="ECO:0000313" key="5">
    <source>
        <dbReference type="EMBL" id="GFO45364.1"/>
    </source>
</evidence>
<dbReference type="InterPro" id="IPR004210">
    <property type="entry name" value="BESS_motif"/>
</dbReference>
<evidence type="ECO:0000256" key="2">
    <source>
        <dbReference type="SAM" id="MobiDB-lite"/>
    </source>
</evidence>
<comment type="caution">
    <text evidence="5">The sequence shown here is derived from an EMBL/GenBank/DDBJ whole genome shotgun (WGS) entry which is preliminary data.</text>
</comment>
<reference evidence="5 6" key="1">
    <citation type="journal article" date="2021" name="Elife">
        <title>Chloroplast acquisition without the gene transfer in kleptoplastic sea slugs, Plakobranchus ocellatus.</title>
        <authorList>
            <person name="Maeda T."/>
            <person name="Takahashi S."/>
            <person name="Yoshida T."/>
            <person name="Shimamura S."/>
            <person name="Takaki Y."/>
            <person name="Nagai Y."/>
            <person name="Toyoda A."/>
            <person name="Suzuki Y."/>
            <person name="Arimoto A."/>
            <person name="Ishii H."/>
            <person name="Satoh N."/>
            <person name="Nishiyama T."/>
            <person name="Hasebe M."/>
            <person name="Maruyama T."/>
            <person name="Minagawa J."/>
            <person name="Obokata J."/>
            <person name="Shigenobu S."/>
        </authorList>
    </citation>
    <scope>NUCLEOTIDE SEQUENCE [LARGE SCALE GENOMIC DNA]</scope>
</reference>
<sequence>MDVERLISAVFERPCIWDKRRKDHSNRNVTDKAWKDISNELNVEDSTLRKKWRNLRDYFGTEYSKRPVPLSGDGAEESTQTSKWQYYQQMLFLKDIVAPRRRKSSLDSIVSDVDSQSHNQFTVPEPAPESNNEHYDIPASSSAASPSECQPGPSPTPQARGKKRKSAASPGVLYQQKLLDLEEKKLELLTQLNEKNDESDDDLLFLKSLLPYIKRIPAERKLSFRSGIQRVVEDFAFGGQHASDFRVSNTEMYQQQTPLPSVSPTFYQSGPSSHNSYQSYDGSTF</sequence>
<feature type="region of interest" description="Disordered" evidence="2">
    <location>
        <begin position="108"/>
        <end position="169"/>
    </location>
</feature>
<feature type="domain" description="BESS" evidence="4">
    <location>
        <begin position="199"/>
        <end position="238"/>
    </location>
</feature>
<dbReference type="PROSITE" id="PS51029">
    <property type="entry name" value="MADF"/>
    <property type="match status" value="1"/>
</dbReference>
<feature type="region of interest" description="Disordered" evidence="2">
    <location>
        <begin position="257"/>
        <end position="285"/>
    </location>
</feature>
<evidence type="ECO:0000313" key="6">
    <source>
        <dbReference type="Proteomes" id="UP000735302"/>
    </source>
</evidence>
<dbReference type="GO" id="GO:0003677">
    <property type="term" value="F:DNA binding"/>
    <property type="evidence" value="ECO:0007669"/>
    <property type="project" value="InterPro"/>
</dbReference>
<keyword evidence="1" id="KW-0539">Nucleus</keyword>
<feature type="compositionally biased region" description="Low complexity" evidence="2">
    <location>
        <begin position="138"/>
        <end position="147"/>
    </location>
</feature>
<protein>
    <submittedName>
        <fullName evidence="5">Transcription factor adf-1</fullName>
    </submittedName>
</protein>